<dbReference type="Gene3D" id="3.10.310.30">
    <property type="match status" value="1"/>
</dbReference>
<dbReference type="PANTHER" id="PTHR47618">
    <property type="entry name" value="BIFUNCTIONAL OLIGORIBONUCLEASE AND PAP PHOSPHATASE NRNA"/>
    <property type="match status" value="1"/>
</dbReference>
<evidence type="ECO:0000259" key="2">
    <source>
        <dbReference type="Pfam" id="PF02272"/>
    </source>
</evidence>
<dbReference type="GO" id="GO:0003676">
    <property type="term" value="F:nucleic acid binding"/>
    <property type="evidence" value="ECO:0007669"/>
    <property type="project" value="InterPro"/>
</dbReference>
<dbReference type="OrthoDB" id="9803668at2"/>
<dbReference type="STRING" id="573061.Clocel_1790"/>
<dbReference type="RefSeq" id="WP_010077251.1">
    <property type="nucleotide sequence ID" value="NC_014393.1"/>
</dbReference>
<sequence>MVMNQILKKIKESKKIAVSFHTSPDGDSIGSSLGLLLGLRTLDKEVYILSKEQAPDNLKFLPNAEEVGFNPTILEGTDILIVLDCGNVARINSDTSIENNDIIKINIDHHASNGLYGDFNYVDTNASAVSEIIYQMLQLLSVKITKEMATCLYVSLLTDTSSFRHSNTTALTHTIAGDLINVGINFSQIHSLVFDNKSLSETKVLARVLENMYLVCDDKIVVLKVTKELLSALGAEEKDASDLISYGLKLKGVEVALLLKESDKGIKISLRAKNDVDVRHVAEAFGGGGHKKAAGALMEGTIERCEKQIIALLEKELR</sequence>
<name>D9SKN8_CLOC7</name>
<dbReference type="eggNOG" id="COG0618">
    <property type="taxonomic scope" value="Bacteria"/>
</dbReference>
<feature type="domain" description="DDH" evidence="1">
    <location>
        <begin position="15"/>
        <end position="154"/>
    </location>
</feature>
<dbReference type="Proteomes" id="UP000002730">
    <property type="component" value="Chromosome"/>
</dbReference>
<dbReference type="Pfam" id="PF01368">
    <property type="entry name" value="DHH"/>
    <property type="match status" value="1"/>
</dbReference>
<dbReference type="HOGENOM" id="CLU_039720_0_0_9"/>
<dbReference type="KEGG" id="ccb:Clocel_1790"/>
<evidence type="ECO:0000313" key="3">
    <source>
        <dbReference type="EMBL" id="ADL51534.1"/>
    </source>
</evidence>
<gene>
    <name evidence="3" type="ordered locus">Clocel_1790</name>
</gene>
<evidence type="ECO:0000259" key="1">
    <source>
        <dbReference type="Pfam" id="PF01368"/>
    </source>
</evidence>
<proteinExistence type="predicted"/>
<dbReference type="InterPro" id="IPR051319">
    <property type="entry name" value="Oligoribo/pAp-PDE_c-di-AMP_PDE"/>
</dbReference>
<organism evidence="3 4">
    <name type="scientific">Clostridium cellulovorans (strain ATCC 35296 / DSM 3052 / OCM 3 / 743B)</name>
    <dbReference type="NCBI Taxonomy" id="573061"/>
    <lineage>
        <taxon>Bacteria</taxon>
        <taxon>Bacillati</taxon>
        <taxon>Bacillota</taxon>
        <taxon>Clostridia</taxon>
        <taxon>Eubacteriales</taxon>
        <taxon>Clostridiaceae</taxon>
        <taxon>Clostridium</taxon>
    </lineage>
</organism>
<accession>D9SKN8</accession>
<dbReference type="SUPFAM" id="SSF64182">
    <property type="entry name" value="DHH phosphoesterases"/>
    <property type="match status" value="1"/>
</dbReference>
<keyword evidence="4" id="KW-1185">Reference proteome</keyword>
<dbReference type="Gene3D" id="3.90.1640.10">
    <property type="entry name" value="inorganic pyrophosphatase (n-terminal core)"/>
    <property type="match status" value="1"/>
</dbReference>
<feature type="domain" description="DHHA1" evidence="2">
    <location>
        <begin position="220"/>
        <end position="315"/>
    </location>
</feature>
<dbReference type="InterPro" id="IPR003156">
    <property type="entry name" value="DHHA1_dom"/>
</dbReference>
<dbReference type="Pfam" id="PF02272">
    <property type="entry name" value="DHHA1"/>
    <property type="match status" value="1"/>
</dbReference>
<protein>
    <submittedName>
        <fullName evidence="3">Phosphoesterase RecJ domain protein</fullName>
    </submittedName>
</protein>
<dbReference type="EMBL" id="CP002160">
    <property type="protein sequence ID" value="ADL51534.1"/>
    <property type="molecule type" value="Genomic_DNA"/>
</dbReference>
<dbReference type="InterPro" id="IPR038763">
    <property type="entry name" value="DHH_sf"/>
</dbReference>
<evidence type="ECO:0000313" key="4">
    <source>
        <dbReference type="Proteomes" id="UP000002730"/>
    </source>
</evidence>
<dbReference type="InterPro" id="IPR001667">
    <property type="entry name" value="DDH_dom"/>
</dbReference>
<reference evidence="3 4" key="1">
    <citation type="submission" date="2010-08" db="EMBL/GenBank/DDBJ databases">
        <title>Complete sequence of Clostridium cellulovorans 743B.</title>
        <authorList>
            <consortium name="US DOE Joint Genome Institute"/>
            <person name="Lucas S."/>
            <person name="Copeland A."/>
            <person name="Lapidus A."/>
            <person name="Cheng J.-F."/>
            <person name="Bruce D."/>
            <person name="Goodwin L."/>
            <person name="Pitluck S."/>
            <person name="Chertkov O."/>
            <person name="Detter J.C."/>
            <person name="Han C."/>
            <person name="Tapia R."/>
            <person name="Land M."/>
            <person name="Hauser L."/>
            <person name="Chang Y.-J."/>
            <person name="Jeffries C."/>
            <person name="Kyrpides N."/>
            <person name="Ivanova N."/>
            <person name="Mikhailova N."/>
            <person name="Hemme C.L."/>
            <person name="Woyke T."/>
        </authorList>
    </citation>
    <scope>NUCLEOTIDE SEQUENCE [LARGE SCALE GENOMIC DNA]</scope>
    <source>
        <strain evidence="4">ATCC 35296 / DSM 3052 / OCM 3 / 743B</strain>
    </source>
</reference>
<dbReference type="AlphaFoldDB" id="D9SKN8"/>
<dbReference type="PANTHER" id="PTHR47618:SF1">
    <property type="entry name" value="BIFUNCTIONAL OLIGORIBONUCLEASE AND PAP PHOSPHATASE NRNA"/>
    <property type="match status" value="1"/>
</dbReference>